<dbReference type="Proteomes" id="UP001309876">
    <property type="component" value="Unassembled WGS sequence"/>
</dbReference>
<dbReference type="AlphaFoldDB" id="A0AAN7SLC6"/>
<gene>
    <name evidence="1" type="ORF">LTR05_008585</name>
</gene>
<accession>A0AAN7SLC6</accession>
<organism evidence="1 2">
    <name type="scientific">Lithohypha guttulata</name>
    <dbReference type="NCBI Taxonomy" id="1690604"/>
    <lineage>
        <taxon>Eukaryota</taxon>
        <taxon>Fungi</taxon>
        <taxon>Dikarya</taxon>
        <taxon>Ascomycota</taxon>
        <taxon>Pezizomycotina</taxon>
        <taxon>Eurotiomycetes</taxon>
        <taxon>Chaetothyriomycetidae</taxon>
        <taxon>Chaetothyriales</taxon>
        <taxon>Trichomeriaceae</taxon>
        <taxon>Lithohypha</taxon>
    </lineage>
</organism>
<dbReference type="EMBL" id="JAVRRJ010000014">
    <property type="protein sequence ID" value="KAK5080475.1"/>
    <property type="molecule type" value="Genomic_DNA"/>
</dbReference>
<sequence length="154" mass="18243">MDGGCKAYDDYFDRVLRPPQIQKFDNHIEEAQGSTFALEYQPKTLRASKFRRRLNHEQRLVELVRENSSYRRELRFFRVVFEAMEEMQRQVSSTAQQLVLNHYLDTVQPDDRWLIVADELNTMVQRYGAIVDYAAKDWVEVTEQQHSAQAANKI</sequence>
<evidence type="ECO:0000313" key="1">
    <source>
        <dbReference type="EMBL" id="KAK5080475.1"/>
    </source>
</evidence>
<comment type="caution">
    <text evidence="1">The sequence shown here is derived from an EMBL/GenBank/DDBJ whole genome shotgun (WGS) entry which is preliminary data.</text>
</comment>
<proteinExistence type="predicted"/>
<protein>
    <submittedName>
        <fullName evidence="1">Uncharacterized protein</fullName>
    </submittedName>
</protein>
<reference evidence="1 2" key="1">
    <citation type="submission" date="2023-08" db="EMBL/GenBank/DDBJ databases">
        <title>Black Yeasts Isolated from many extreme environments.</title>
        <authorList>
            <person name="Coleine C."/>
            <person name="Stajich J.E."/>
            <person name="Selbmann L."/>
        </authorList>
    </citation>
    <scope>NUCLEOTIDE SEQUENCE [LARGE SCALE GENOMIC DNA]</scope>
    <source>
        <strain evidence="1 2">CCFEE 5910</strain>
    </source>
</reference>
<keyword evidence="2" id="KW-1185">Reference proteome</keyword>
<name>A0AAN7SLC6_9EURO</name>
<evidence type="ECO:0000313" key="2">
    <source>
        <dbReference type="Proteomes" id="UP001309876"/>
    </source>
</evidence>